<keyword evidence="1" id="KW-1133">Transmembrane helix</keyword>
<keyword evidence="3" id="KW-1185">Reference proteome</keyword>
<dbReference type="EMBL" id="QXGH01000028">
    <property type="protein sequence ID" value="RHW24863.1"/>
    <property type="molecule type" value="Genomic_DNA"/>
</dbReference>
<accession>A0A417XWV5</accession>
<keyword evidence="1" id="KW-0472">Membrane</keyword>
<dbReference type="AlphaFoldDB" id="A0A417XWV5"/>
<dbReference type="OrthoDB" id="9980218at2"/>
<evidence type="ECO:0000256" key="1">
    <source>
        <dbReference type="SAM" id="Phobius"/>
    </source>
</evidence>
<evidence type="ECO:0000313" key="3">
    <source>
        <dbReference type="Proteomes" id="UP000283644"/>
    </source>
</evidence>
<protein>
    <submittedName>
        <fullName evidence="2">Uncharacterized protein</fullName>
    </submittedName>
</protein>
<feature type="transmembrane region" description="Helical" evidence="1">
    <location>
        <begin position="50"/>
        <end position="69"/>
    </location>
</feature>
<dbReference type="RefSeq" id="WP_118927406.1">
    <property type="nucleotide sequence ID" value="NZ_QXGH01000028.1"/>
</dbReference>
<gene>
    <name evidence="2" type="ORF">D0Z08_21910</name>
</gene>
<feature type="transmembrane region" description="Helical" evidence="1">
    <location>
        <begin position="24"/>
        <end position="44"/>
    </location>
</feature>
<name>A0A417XWV5_9ACTN</name>
<reference evidence="2 3" key="1">
    <citation type="submission" date="2018-09" db="EMBL/GenBank/DDBJ databases">
        <title>Genome sequencing of Nocardioides immobilis CCTCC AB 2017083 for comparison to Nocardioides silvaticus.</title>
        <authorList>
            <person name="Li C."/>
            <person name="Wang G."/>
        </authorList>
    </citation>
    <scope>NUCLEOTIDE SEQUENCE [LARGE SCALE GENOMIC DNA]</scope>
    <source>
        <strain evidence="2 3">CCTCC AB 2017083</strain>
    </source>
</reference>
<evidence type="ECO:0000313" key="2">
    <source>
        <dbReference type="EMBL" id="RHW24863.1"/>
    </source>
</evidence>
<keyword evidence="1" id="KW-0812">Transmembrane</keyword>
<sequence>MRQQRPFAPYDTPDELAKGKRKTILTLVLAIGAALLAVVAQSVVDDQRLATVYVAAAIIWILSGLGEALRWSNTGEFEPAD</sequence>
<dbReference type="Proteomes" id="UP000283644">
    <property type="component" value="Unassembled WGS sequence"/>
</dbReference>
<organism evidence="2 3">
    <name type="scientific">Nocardioides immobilis</name>
    <dbReference type="NCBI Taxonomy" id="2049295"/>
    <lineage>
        <taxon>Bacteria</taxon>
        <taxon>Bacillati</taxon>
        <taxon>Actinomycetota</taxon>
        <taxon>Actinomycetes</taxon>
        <taxon>Propionibacteriales</taxon>
        <taxon>Nocardioidaceae</taxon>
        <taxon>Nocardioides</taxon>
    </lineage>
</organism>
<proteinExistence type="predicted"/>
<comment type="caution">
    <text evidence="2">The sequence shown here is derived from an EMBL/GenBank/DDBJ whole genome shotgun (WGS) entry which is preliminary data.</text>
</comment>